<evidence type="ECO:0000313" key="2">
    <source>
        <dbReference type="EMBL" id="KAF4667624.1"/>
    </source>
</evidence>
<evidence type="ECO:0000313" key="3">
    <source>
        <dbReference type="Proteomes" id="UP000591131"/>
    </source>
</evidence>
<dbReference type="Proteomes" id="UP000591131">
    <property type="component" value="Unassembled WGS sequence"/>
</dbReference>
<protein>
    <submittedName>
        <fullName evidence="2">Uncharacterized protein</fullName>
    </submittedName>
</protein>
<gene>
    <name evidence="2" type="ORF">FOL47_003463</name>
</gene>
<keyword evidence="3" id="KW-1185">Reference proteome</keyword>
<accession>A0A7J6M7X5</accession>
<organism evidence="2 3">
    <name type="scientific">Perkinsus chesapeaki</name>
    <name type="common">Clam parasite</name>
    <name type="synonym">Perkinsus andrewsi</name>
    <dbReference type="NCBI Taxonomy" id="330153"/>
    <lineage>
        <taxon>Eukaryota</taxon>
        <taxon>Sar</taxon>
        <taxon>Alveolata</taxon>
        <taxon>Perkinsozoa</taxon>
        <taxon>Perkinsea</taxon>
        <taxon>Perkinsida</taxon>
        <taxon>Perkinsidae</taxon>
        <taxon>Perkinsus</taxon>
    </lineage>
</organism>
<comment type="caution">
    <text evidence="2">The sequence shown here is derived from an EMBL/GenBank/DDBJ whole genome shotgun (WGS) entry which is preliminary data.</text>
</comment>
<feature type="region of interest" description="Disordered" evidence="1">
    <location>
        <begin position="1"/>
        <end position="35"/>
    </location>
</feature>
<dbReference type="EMBL" id="JAAPAO010000207">
    <property type="protein sequence ID" value="KAF4667624.1"/>
    <property type="molecule type" value="Genomic_DNA"/>
</dbReference>
<reference evidence="2 3" key="1">
    <citation type="submission" date="2020-04" db="EMBL/GenBank/DDBJ databases">
        <title>Perkinsus chesapeaki whole genome sequence.</title>
        <authorList>
            <person name="Bogema D.R."/>
        </authorList>
    </citation>
    <scope>NUCLEOTIDE SEQUENCE [LARGE SCALE GENOMIC DNA]</scope>
    <source>
        <strain evidence="2">ATCC PRA-425</strain>
    </source>
</reference>
<sequence length="221" mass="23918">MPSQRRVSSSSGSGKGGDQHGAPSGKEETQTPLQPTFSAFLREAALSSTPLEPTGGGQEWLDVSELQSLSPMKVVESTSGIAVNAAALEQLSFTSRDGKAIGFSLKGFSESWGVFPHPDSYYDPLLLPLSGIYNKNKYYDYEKLDRALSLSLSKNTGDTSVLKVYAYAAFLPRPVASYLKRQLLANISEDGKIKNTSDLLAWRSIQAYQSKLDDPEVGGNI</sequence>
<feature type="non-terminal residue" evidence="2">
    <location>
        <position position="221"/>
    </location>
</feature>
<evidence type="ECO:0000256" key="1">
    <source>
        <dbReference type="SAM" id="MobiDB-lite"/>
    </source>
</evidence>
<dbReference type="AlphaFoldDB" id="A0A7J6M7X5"/>
<proteinExistence type="predicted"/>
<name>A0A7J6M7X5_PERCH</name>